<dbReference type="PANTHER" id="PTHR24201">
    <property type="entry name" value="ANK_REP_REGION DOMAIN-CONTAINING PROTEIN"/>
    <property type="match status" value="1"/>
</dbReference>
<dbReference type="SUPFAM" id="SSF48403">
    <property type="entry name" value="Ankyrin repeat"/>
    <property type="match status" value="1"/>
</dbReference>
<dbReference type="PROSITE" id="PS50297">
    <property type="entry name" value="ANK_REP_REGION"/>
    <property type="match status" value="1"/>
</dbReference>
<evidence type="ECO:0000313" key="5">
    <source>
        <dbReference type="EMBL" id="OCT99569.1"/>
    </source>
</evidence>
<dbReference type="PANTHER" id="PTHR24201:SF0">
    <property type="entry name" value="ANKYRIN REPEAT DOMAIN-CONTAINING PROTEIN 37"/>
    <property type="match status" value="1"/>
</dbReference>
<dbReference type="AlphaFoldDB" id="A0A974DWU4"/>
<accession>A0A974DWU4</accession>
<proteinExistence type="predicted"/>
<dbReference type="Proteomes" id="UP000694892">
    <property type="component" value="Chromosome 1L"/>
</dbReference>
<evidence type="ECO:0000313" key="6">
    <source>
        <dbReference type="Proteomes" id="UP000694892"/>
    </source>
</evidence>
<dbReference type="InterPro" id="IPR002110">
    <property type="entry name" value="Ankyrin_rpt"/>
</dbReference>
<protein>
    <recommendedName>
        <fullName evidence="7">Ankyrin repeat domain-containing protein 37</fullName>
    </recommendedName>
</protein>
<dbReference type="EMBL" id="CM004466">
    <property type="protein sequence ID" value="OCT99569.1"/>
    <property type="molecule type" value="Genomic_DNA"/>
</dbReference>
<keyword evidence="1" id="KW-0677">Repeat</keyword>
<gene>
    <name evidence="5" type="ORF">XELAEV_18005351mg</name>
</gene>
<keyword evidence="2 3" id="KW-0040">ANK repeat</keyword>
<feature type="region of interest" description="Disordered" evidence="4">
    <location>
        <begin position="1"/>
        <end position="29"/>
    </location>
</feature>
<dbReference type="GO" id="GO:0005737">
    <property type="term" value="C:cytoplasm"/>
    <property type="evidence" value="ECO:0007669"/>
    <property type="project" value="TreeGrafter"/>
</dbReference>
<feature type="repeat" description="ANK" evidence="3">
    <location>
        <begin position="220"/>
        <end position="252"/>
    </location>
</feature>
<dbReference type="PROSITE" id="PS50088">
    <property type="entry name" value="ANK_REPEAT"/>
    <property type="match status" value="1"/>
</dbReference>
<sequence>MLHVQTRDNTCPSHRGATPANVTELSTGSAANKAKSRLRLMGERQFLVTQLLPATCALPPPFMRTLAFTAAMDYVTSPHNLHVSRQRQKSAYGEYAVRLQPIADSLASLTDVEATRAACLKPAVGQAGAVTLVVSAEPVWSGGSAAPQTHLLLELWEKMQPLCDSDCDGLSALMECGGAVNSPGDTMGQSPAHLAACGGQAFFLLWQLHTGVDVNQQDCFGEAPIHKAARSGSMECLSLLVASDARIDMCNRDGHTAEEVALSCGFIDCARYLATVKLTQDTFSRAQSSMHDLKETAAQLKRGKCCQSVSHGKRRRSDGFV</sequence>
<dbReference type="SMART" id="SM00248">
    <property type="entry name" value="ANK"/>
    <property type="match status" value="3"/>
</dbReference>
<dbReference type="Gene3D" id="1.25.40.20">
    <property type="entry name" value="Ankyrin repeat-containing domain"/>
    <property type="match status" value="1"/>
</dbReference>
<dbReference type="InterPro" id="IPR036770">
    <property type="entry name" value="Ankyrin_rpt-contain_sf"/>
</dbReference>
<evidence type="ECO:0000256" key="3">
    <source>
        <dbReference type="PROSITE-ProRule" id="PRU00023"/>
    </source>
</evidence>
<dbReference type="InterPro" id="IPR050776">
    <property type="entry name" value="Ank_Repeat/CDKN_Inhibitor"/>
</dbReference>
<evidence type="ECO:0000256" key="1">
    <source>
        <dbReference type="ARBA" id="ARBA00022737"/>
    </source>
</evidence>
<evidence type="ECO:0000256" key="2">
    <source>
        <dbReference type="ARBA" id="ARBA00023043"/>
    </source>
</evidence>
<dbReference type="Pfam" id="PF12796">
    <property type="entry name" value="Ank_2"/>
    <property type="match status" value="1"/>
</dbReference>
<name>A0A974DWU4_XENLA</name>
<evidence type="ECO:0008006" key="7">
    <source>
        <dbReference type="Google" id="ProtNLM"/>
    </source>
</evidence>
<organism evidence="5 6">
    <name type="scientific">Xenopus laevis</name>
    <name type="common">African clawed frog</name>
    <dbReference type="NCBI Taxonomy" id="8355"/>
    <lineage>
        <taxon>Eukaryota</taxon>
        <taxon>Metazoa</taxon>
        <taxon>Chordata</taxon>
        <taxon>Craniata</taxon>
        <taxon>Vertebrata</taxon>
        <taxon>Euteleostomi</taxon>
        <taxon>Amphibia</taxon>
        <taxon>Batrachia</taxon>
        <taxon>Anura</taxon>
        <taxon>Pipoidea</taxon>
        <taxon>Pipidae</taxon>
        <taxon>Xenopodinae</taxon>
        <taxon>Xenopus</taxon>
        <taxon>Xenopus</taxon>
    </lineage>
</organism>
<reference evidence="6" key="1">
    <citation type="journal article" date="2016" name="Nature">
        <title>Genome evolution in the allotetraploid frog Xenopus laevis.</title>
        <authorList>
            <person name="Session A.M."/>
            <person name="Uno Y."/>
            <person name="Kwon T."/>
            <person name="Chapman J.A."/>
            <person name="Toyoda A."/>
            <person name="Takahashi S."/>
            <person name="Fukui A."/>
            <person name="Hikosaka A."/>
            <person name="Suzuki A."/>
            <person name="Kondo M."/>
            <person name="van Heeringen S.J."/>
            <person name="Quigley I."/>
            <person name="Heinz S."/>
            <person name="Ogino H."/>
            <person name="Ochi H."/>
            <person name="Hellsten U."/>
            <person name="Lyons J.B."/>
            <person name="Simakov O."/>
            <person name="Putnam N."/>
            <person name="Stites J."/>
            <person name="Kuroki Y."/>
            <person name="Tanaka T."/>
            <person name="Michiue T."/>
            <person name="Watanabe M."/>
            <person name="Bogdanovic O."/>
            <person name="Lister R."/>
            <person name="Georgiou G."/>
            <person name="Paranjpe S.S."/>
            <person name="van Kruijsbergen I."/>
            <person name="Shu S."/>
            <person name="Carlson J."/>
            <person name="Kinoshita T."/>
            <person name="Ohta Y."/>
            <person name="Mawaribuchi S."/>
            <person name="Jenkins J."/>
            <person name="Grimwood J."/>
            <person name="Schmutz J."/>
            <person name="Mitros T."/>
            <person name="Mozaffari S.V."/>
            <person name="Suzuki Y."/>
            <person name="Haramoto Y."/>
            <person name="Yamamoto T.S."/>
            <person name="Takagi C."/>
            <person name="Heald R."/>
            <person name="Miller K."/>
            <person name="Haudenschild C."/>
            <person name="Kitzman J."/>
            <person name="Nakayama T."/>
            <person name="Izutsu Y."/>
            <person name="Robert J."/>
            <person name="Fortriede J."/>
            <person name="Burns K."/>
            <person name="Lotay V."/>
            <person name="Karimi K."/>
            <person name="Yasuoka Y."/>
            <person name="Dichmann D.S."/>
            <person name="Flajnik M.F."/>
            <person name="Houston D.W."/>
            <person name="Shendure J."/>
            <person name="DuPasquier L."/>
            <person name="Vize P.D."/>
            <person name="Zorn A.M."/>
            <person name="Ito M."/>
            <person name="Marcotte E.M."/>
            <person name="Wallingford J.B."/>
            <person name="Ito Y."/>
            <person name="Asashima M."/>
            <person name="Ueno N."/>
            <person name="Matsuda Y."/>
            <person name="Veenstra G.J."/>
            <person name="Fujiyama A."/>
            <person name="Harland R.M."/>
            <person name="Taira M."/>
            <person name="Rokhsar D.S."/>
        </authorList>
    </citation>
    <scope>NUCLEOTIDE SEQUENCE [LARGE SCALE GENOMIC DNA]</scope>
    <source>
        <strain evidence="6">J</strain>
    </source>
</reference>
<feature type="compositionally biased region" description="Polar residues" evidence="4">
    <location>
        <begin position="20"/>
        <end position="29"/>
    </location>
</feature>
<evidence type="ECO:0000256" key="4">
    <source>
        <dbReference type="SAM" id="MobiDB-lite"/>
    </source>
</evidence>